<reference evidence="2" key="3">
    <citation type="submission" date="2015-04" db="UniProtKB">
        <authorList>
            <consortium name="EnsemblPlants"/>
        </authorList>
    </citation>
    <scope>IDENTIFICATION</scope>
</reference>
<keyword evidence="3" id="KW-1185">Reference proteome</keyword>
<name>A0A0D9X3B0_9ORYZ</name>
<reference evidence="2 3" key="1">
    <citation type="submission" date="2012-08" db="EMBL/GenBank/DDBJ databases">
        <title>Oryza genome evolution.</title>
        <authorList>
            <person name="Wing R.A."/>
        </authorList>
    </citation>
    <scope>NUCLEOTIDE SEQUENCE</scope>
</reference>
<protein>
    <submittedName>
        <fullName evidence="2">Uncharacterized protein</fullName>
    </submittedName>
</protein>
<evidence type="ECO:0000256" key="1">
    <source>
        <dbReference type="SAM" id="SignalP"/>
    </source>
</evidence>
<reference evidence="3" key="2">
    <citation type="submission" date="2013-12" db="EMBL/GenBank/DDBJ databases">
        <authorList>
            <person name="Yu Y."/>
            <person name="Lee S."/>
            <person name="de Baynast K."/>
            <person name="Wissotski M."/>
            <person name="Liu L."/>
            <person name="Talag J."/>
            <person name="Goicoechea J."/>
            <person name="Angelova A."/>
            <person name="Jetty R."/>
            <person name="Kudrna D."/>
            <person name="Golser W."/>
            <person name="Rivera L."/>
            <person name="Zhang J."/>
            <person name="Wing R."/>
        </authorList>
    </citation>
    <scope>NUCLEOTIDE SEQUENCE</scope>
</reference>
<dbReference type="Proteomes" id="UP000032180">
    <property type="component" value="Chromosome 7"/>
</dbReference>
<organism evidence="2 3">
    <name type="scientific">Leersia perrieri</name>
    <dbReference type="NCBI Taxonomy" id="77586"/>
    <lineage>
        <taxon>Eukaryota</taxon>
        <taxon>Viridiplantae</taxon>
        <taxon>Streptophyta</taxon>
        <taxon>Embryophyta</taxon>
        <taxon>Tracheophyta</taxon>
        <taxon>Spermatophyta</taxon>
        <taxon>Magnoliopsida</taxon>
        <taxon>Liliopsida</taxon>
        <taxon>Poales</taxon>
        <taxon>Poaceae</taxon>
        <taxon>BOP clade</taxon>
        <taxon>Oryzoideae</taxon>
        <taxon>Oryzeae</taxon>
        <taxon>Oryzinae</taxon>
        <taxon>Leersia</taxon>
    </lineage>
</organism>
<feature type="signal peptide" evidence="1">
    <location>
        <begin position="1"/>
        <end position="23"/>
    </location>
</feature>
<dbReference type="AlphaFoldDB" id="A0A0D9X3B0"/>
<sequence length="101" mass="11861">MKYWVRVLHKVALYFTRLSPLCCITICKIRNNPCASHWLPAYSKPQDMDEEQAHVKPAWLCNFKEVVEAWNQPTTHIEPMDRLAHGLRWTTITLKAWAKAI</sequence>
<proteinExistence type="predicted"/>
<dbReference type="HOGENOM" id="CLU_2295743_0_0_1"/>
<dbReference type="Gramene" id="LPERR07G24220.1">
    <property type="protein sequence ID" value="LPERR07G24220.1"/>
    <property type="gene ID" value="LPERR07G24220"/>
</dbReference>
<feature type="chain" id="PRO_5002349782" evidence="1">
    <location>
        <begin position="24"/>
        <end position="101"/>
    </location>
</feature>
<evidence type="ECO:0000313" key="2">
    <source>
        <dbReference type="EnsemblPlants" id="LPERR07G24220.1"/>
    </source>
</evidence>
<accession>A0A0D9X3B0</accession>
<dbReference type="EnsemblPlants" id="LPERR07G24220.1">
    <property type="protein sequence ID" value="LPERR07G24220.1"/>
    <property type="gene ID" value="LPERR07G24220"/>
</dbReference>
<keyword evidence="1" id="KW-0732">Signal</keyword>
<evidence type="ECO:0000313" key="3">
    <source>
        <dbReference type="Proteomes" id="UP000032180"/>
    </source>
</evidence>